<dbReference type="EMBL" id="QLNI01000075">
    <property type="protein sequence ID" value="RAL99982.1"/>
    <property type="molecule type" value="Genomic_DNA"/>
</dbReference>
<name>A0A328FA71_9BACT</name>
<organism evidence="1 2">
    <name type="scientific">Desulfobacter hydrogenophilus</name>
    <dbReference type="NCBI Taxonomy" id="2291"/>
    <lineage>
        <taxon>Bacteria</taxon>
        <taxon>Pseudomonadati</taxon>
        <taxon>Thermodesulfobacteriota</taxon>
        <taxon>Desulfobacteria</taxon>
        <taxon>Desulfobacterales</taxon>
        <taxon>Desulfobacteraceae</taxon>
        <taxon>Desulfobacter</taxon>
    </lineage>
</organism>
<dbReference type="Proteomes" id="UP000248798">
    <property type="component" value="Unassembled WGS sequence"/>
</dbReference>
<sequence length="190" mass="21119">MFFSFKFMHCHPVPLTCFVKNDKADTMFSSLQKLSSLVKNTLDVATEEAVKTGLIEIRNIVIGLQDKIFLLQKENSHLIKVKNELEAKIVKKEKWEIIAKQYARTEVAPGFIAYRPKPDTDAAGTQHYLCQHCFGKDKASILNRTGRDGGGTRYACPECGTQFTDHADKDSGGAVVVGAPTQTSSIFRGY</sequence>
<evidence type="ECO:0000313" key="2">
    <source>
        <dbReference type="Proteomes" id="UP000248798"/>
    </source>
</evidence>
<accession>A0A328FA71</accession>
<proteinExistence type="predicted"/>
<evidence type="ECO:0000313" key="1">
    <source>
        <dbReference type="EMBL" id="RAL99982.1"/>
    </source>
</evidence>
<comment type="caution">
    <text evidence="1">The sequence shown here is derived from an EMBL/GenBank/DDBJ whole genome shotgun (WGS) entry which is preliminary data.</text>
</comment>
<protein>
    <submittedName>
        <fullName evidence="1">Uncharacterized protein</fullName>
    </submittedName>
</protein>
<gene>
    <name evidence="1" type="ORF">DO021_21550</name>
</gene>
<reference evidence="1 2" key="1">
    <citation type="submission" date="2018-06" db="EMBL/GenBank/DDBJ databases">
        <title>Complete Genome Sequence of Desulfobacter hydrogenophilus (DSM3380).</title>
        <authorList>
            <person name="Marietou A."/>
            <person name="Schreiber L."/>
            <person name="Marshall I."/>
            <person name="Jorgensen B."/>
        </authorList>
    </citation>
    <scope>NUCLEOTIDE SEQUENCE [LARGE SCALE GENOMIC DNA]</scope>
    <source>
        <strain evidence="1 2">DSM 3380</strain>
    </source>
</reference>
<dbReference type="AlphaFoldDB" id="A0A328FA71"/>